<accession>E6U1P2</accession>
<organism evidence="9 10">
    <name type="scientific">Evansella cellulosilytica (strain ATCC 21833 / DSM 2522 / FERM P-1141 / JCM 9156 / N-4)</name>
    <name type="common">Bacillus cellulosilyticus</name>
    <dbReference type="NCBI Taxonomy" id="649639"/>
    <lineage>
        <taxon>Bacteria</taxon>
        <taxon>Bacillati</taxon>
        <taxon>Bacillota</taxon>
        <taxon>Bacilli</taxon>
        <taxon>Bacillales</taxon>
        <taxon>Bacillaceae</taxon>
        <taxon>Evansella</taxon>
    </lineage>
</organism>
<dbReference type="STRING" id="649639.Bcell_2144"/>
<dbReference type="eggNOG" id="COG2323">
    <property type="taxonomic scope" value="Bacteria"/>
</dbReference>
<keyword evidence="3" id="KW-1003">Cell membrane</keyword>
<proteinExistence type="inferred from homology"/>
<evidence type="ECO:0000256" key="4">
    <source>
        <dbReference type="ARBA" id="ARBA00022692"/>
    </source>
</evidence>
<evidence type="ECO:0000256" key="3">
    <source>
        <dbReference type="ARBA" id="ARBA00022475"/>
    </source>
</evidence>
<feature type="domain" description="YetF C-terminal" evidence="8">
    <location>
        <begin position="91"/>
        <end position="222"/>
    </location>
</feature>
<keyword evidence="6 7" id="KW-0472">Membrane</keyword>
<gene>
    <name evidence="9" type="ordered locus">Bcell_2144</name>
</gene>
<evidence type="ECO:0000256" key="2">
    <source>
        <dbReference type="ARBA" id="ARBA00006448"/>
    </source>
</evidence>
<evidence type="ECO:0000256" key="5">
    <source>
        <dbReference type="ARBA" id="ARBA00022989"/>
    </source>
</evidence>
<reference evidence="9" key="1">
    <citation type="submission" date="2010-12" db="EMBL/GenBank/DDBJ databases">
        <title>Complete sequence of Bacillus cellulosilyticus DSM 2522.</title>
        <authorList>
            <consortium name="US DOE Joint Genome Institute"/>
            <person name="Lucas S."/>
            <person name="Copeland A."/>
            <person name="Lapidus A."/>
            <person name="Cheng J.-F."/>
            <person name="Bruce D."/>
            <person name="Goodwin L."/>
            <person name="Pitluck S."/>
            <person name="Chertkov O."/>
            <person name="Detter J.C."/>
            <person name="Han C."/>
            <person name="Tapia R."/>
            <person name="Land M."/>
            <person name="Hauser L."/>
            <person name="Jeffries C."/>
            <person name="Kyrpides N."/>
            <person name="Ivanova N."/>
            <person name="Mikhailova N."/>
            <person name="Brumm P."/>
            <person name="Mead D."/>
            <person name="Woyke T."/>
        </authorList>
    </citation>
    <scope>NUCLEOTIDE SEQUENCE [LARGE SCALE GENOMIC DNA]</scope>
    <source>
        <strain evidence="9">DSM 2522</strain>
    </source>
</reference>
<feature type="transmembrane region" description="Helical" evidence="7">
    <location>
        <begin position="68"/>
        <end position="90"/>
    </location>
</feature>
<evidence type="ECO:0000313" key="10">
    <source>
        <dbReference type="Proteomes" id="UP000001401"/>
    </source>
</evidence>
<dbReference type="Pfam" id="PF04239">
    <property type="entry name" value="DUF421"/>
    <property type="match status" value="1"/>
</dbReference>
<dbReference type="PANTHER" id="PTHR34582:SF6">
    <property type="entry name" value="UPF0702 TRANSMEMBRANE PROTEIN YCAP"/>
    <property type="match status" value="1"/>
</dbReference>
<feature type="transmembrane region" description="Helical" evidence="7">
    <location>
        <begin position="12"/>
        <end position="33"/>
    </location>
</feature>
<comment type="subcellular location">
    <subcellularLocation>
        <location evidence="1">Cell membrane</location>
        <topology evidence="1">Multi-pass membrane protein</topology>
    </subcellularLocation>
</comment>
<dbReference type="InterPro" id="IPR007353">
    <property type="entry name" value="DUF421"/>
</dbReference>
<dbReference type="GO" id="GO:0005886">
    <property type="term" value="C:plasma membrane"/>
    <property type="evidence" value="ECO:0007669"/>
    <property type="project" value="UniProtKB-SubCell"/>
</dbReference>
<dbReference type="RefSeq" id="WP_013488741.1">
    <property type="nucleotide sequence ID" value="NC_014829.1"/>
</dbReference>
<keyword evidence="10" id="KW-1185">Reference proteome</keyword>
<dbReference type="KEGG" id="bco:Bcell_2144"/>
<evidence type="ECO:0000259" key="8">
    <source>
        <dbReference type="Pfam" id="PF04239"/>
    </source>
</evidence>
<dbReference type="AlphaFoldDB" id="E6U1P2"/>
<protein>
    <recommendedName>
        <fullName evidence="8">YetF C-terminal domain-containing protein</fullName>
    </recommendedName>
</protein>
<dbReference type="EMBL" id="CP002394">
    <property type="protein sequence ID" value="ADU30405.1"/>
    <property type="molecule type" value="Genomic_DNA"/>
</dbReference>
<keyword evidence="5 7" id="KW-1133">Transmembrane helix</keyword>
<evidence type="ECO:0000256" key="7">
    <source>
        <dbReference type="SAM" id="Phobius"/>
    </source>
</evidence>
<comment type="similarity">
    <text evidence="2">Belongs to the UPF0702 family.</text>
</comment>
<feature type="transmembrane region" description="Helical" evidence="7">
    <location>
        <begin position="45"/>
        <end position="62"/>
    </location>
</feature>
<dbReference type="HOGENOM" id="CLU_077149_0_1_9"/>
<sequence length="239" mass="26693">MFDFWTGAEGLPVYGFIIRACIVYIYVFVLIKVLGQRSMSTLNPIDFLFGVIIGDVIGEPLADGEVPLGGPLAAAAFIGGIHLFLSYISLKMPRYRRIIEDEPILLIEKGHILHEELQKAKVTVDSLLMDLRFNNAIDLMEVDYAILESNGQISVIKKSKYDSLTPNDMGQSPVSKGYPSVIIEDGLIIEANLKKFHDRAWLHRTLKQHGYNDATEVFLMMLDNAGNVYISGKNESQTV</sequence>
<dbReference type="PANTHER" id="PTHR34582">
    <property type="entry name" value="UPF0702 TRANSMEMBRANE PROTEIN YCAP"/>
    <property type="match status" value="1"/>
</dbReference>
<evidence type="ECO:0000256" key="1">
    <source>
        <dbReference type="ARBA" id="ARBA00004651"/>
    </source>
</evidence>
<evidence type="ECO:0000313" key="9">
    <source>
        <dbReference type="EMBL" id="ADU30405.1"/>
    </source>
</evidence>
<dbReference type="InterPro" id="IPR023090">
    <property type="entry name" value="UPF0702_alpha/beta_dom_sf"/>
</dbReference>
<keyword evidence="4 7" id="KW-0812">Transmembrane</keyword>
<evidence type="ECO:0000256" key="6">
    <source>
        <dbReference type="ARBA" id="ARBA00023136"/>
    </source>
</evidence>
<dbReference type="Gene3D" id="3.30.240.20">
    <property type="entry name" value="bsu07140 like domains"/>
    <property type="match status" value="2"/>
</dbReference>
<name>E6U1P2_EVAC2</name>
<dbReference type="OrthoDB" id="9778331at2"/>
<dbReference type="Proteomes" id="UP000001401">
    <property type="component" value="Chromosome"/>
</dbReference>